<dbReference type="AlphaFoldDB" id="A0A9X1U183"/>
<accession>A0A9X1U183</accession>
<keyword evidence="1" id="KW-0812">Transmembrane</keyword>
<dbReference type="RefSeq" id="WP_235178014.1">
    <property type="nucleotide sequence ID" value="NZ_JAKFFV010000007.1"/>
</dbReference>
<feature type="transmembrane region" description="Helical" evidence="1">
    <location>
        <begin position="163"/>
        <end position="190"/>
    </location>
</feature>
<feature type="transmembrane region" description="Helical" evidence="1">
    <location>
        <begin position="124"/>
        <end position="143"/>
    </location>
</feature>
<dbReference type="Proteomes" id="UP001139411">
    <property type="component" value="Unassembled WGS sequence"/>
</dbReference>
<feature type="transmembrane region" description="Helical" evidence="1">
    <location>
        <begin position="84"/>
        <end position="103"/>
    </location>
</feature>
<feature type="transmembrane region" description="Helical" evidence="1">
    <location>
        <begin position="271"/>
        <end position="287"/>
    </location>
</feature>
<keyword evidence="1" id="KW-0472">Membrane</keyword>
<evidence type="ECO:0000256" key="1">
    <source>
        <dbReference type="SAM" id="Phobius"/>
    </source>
</evidence>
<organism evidence="2 3">
    <name type="scientific">Dyadobacter chenhuakuii</name>
    <dbReference type="NCBI Taxonomy" id="2909339"/>
    <lineage>
        <taxon>Bacteria</taxon>
        <taxon>Pseudomonadati</taxon>
        <taxon>Bacteroidota</taxon>
        <taxon>Cytophagia</taxon>
        <taxon>Cytophagales</taxon>
        <taxon>Spirosomataceae</taxon>
        <taxon>Dyadobacter</taxon>
    </lineage>
</organism>
<dbReference type="EMBL" id="JAKFFV010000007">
    <property type="protein sequence ID" value="MCF2499106.1"/>
    <property type="molecule type" value="Genomic_DNA"/>
</dbReference>
<evidence type="ECO:0000313" key="3">
    <source>
        <dbReference type="Proteomes" id="UP001139411"/>
    </source>
</evidence>
<feature type="transmembrane region" description="Helical" evidence="1">
    <location>
        <begin position="222"/>
        <end position="240"/>
    </location>
</feature>
<reference evidence="2" key="1">
    <citation type="submission" date="2022-01" db="EMBL/GenBank/DDBJ databases">
        <title>Novel species in genus Dyadobacter.</title>
        <authorList>
            <person name="Ma C."/>
        </authorList>
    </citation>
    <scope>NUCLEOTIDE SEQUENCE</scope>
    <source>
        <strain evidence="2">CY357</strain>
    </source>
</reference>
<protein>
    <submittedName>
        <fullName evidence="2">DoxX family protein</fullName>
    </submittedName>
</protein>
<evidence type="ECO:0000313" key="2">
    <source>
        <dbReference type="EMBL" id="MCF2499106.1"/>
    </source>
</evidence>
<proteinExistence type="predicted"/>
<keyword evidence="1" id="KW-1133">Transmembrane helix</keyword>
<feature type="transmembrane region" description="Helical" evidence="1">
    <location>
        <begin position="197"/>
        <end position="216"/>
    </location>
</feature>
<sequence>MSSAAIYEAQVRSGGAVASAPGEWKPFEKVLFRIAFIYFVIQCVPLDWKFYRQVFKINWLNLTYGDIFELSRYQPRFFSGPDTWANWAMILLIAIVGGIVWGNRDTDKKEYNQLYYWLRVIVRYRLAAGLIAYGFIKFFPLQAPPPSLSNLNTAYGDFSAWKLFALSLGVVPDYQSFLGLVELAGGLLLLHRRTTTLATLIIIPFTGNVFISNLAYEGGEYIYSFYLIVLALFLFAFDANRLNNLLTLGKPTFPNRFKPVFTQNNIKQARIAFKGAFVLFFVVIYGYKSYAGYHNYSYQYPTKPGLAQAAGLYNVEQFVLNGDTLAYSPLDPVRWKDVVFENWATLSIRSSPPAVIDSANVEHIDFDDARRNYEQAGSGGRHYYSYEHDPASKTLKLTNKVDASDRLTLHYSRPDSTTILLSGVGKSNDSLYVALKKINKKYLFQEVQKVGRRGEFKL</sequence>
<gene>
    <name evidence="2" type="ORF">L0661_12360</name>
</gene>
<name>A0A9X1U183_9BACT</name>
<comment type="caution">
    <text evidence="2">The sequence shown here is derived from an EMBL/GenBank/DDBJ whole genome shotgun (WGS) entry which is preliminary data.</text>
</comment>